<evidence type="ECO:0000313" key="9">
    <source>
        <dbReference type="Proteomes" id="UP000712157"/>
    </source>
</evidence>
<evidence type="ECO:0000259" key="4">
    <source>
        <dbReference type="Pfam" id="PF05592"/>
    </source>
</evidence>
<reference evidence="8" key="1">
    <citation type="submission" date="2021-06" db="EMBL/GenBank/DDBJ databases">
        <title>Description of novel taxa of the family Lachnospiraceae.</title>
        <authorList>
            <person name="Chaplin A.V."/>
            <person name="Sokolova S.R."/>
            <person name="Pikina A.P."/>
            <person name="Korzhanova M."/>
            <person name="Belova V."/>
            <person name="Korostin D."/>
            <person name="Efimov B.A."/>
        </authorList>
    </citation>
    <scope>NUCLEOTIDE SEQUENCE</scope>
    <source>
        <strain evidence="8">ASD5720</strain>
    </source>
</reference>
<evidence type="ECO:0000256" key="3">
    <source>
        <dbReference type="ARBA" id="ARBA00022801"/>
    </source>
</evidence>
<feature type="domain" description="Bacterial alpha-L-rhamnosidase N-terminal" evidence="5">
    <location>
        <begin position="163"/>
        <end position="330"/>
    </location>
</feature>
<dbReference type="Pfam" id="PF17389">
    <property type="entry name" value="Bac_rhamnosid6H"/>
    <property type="match status" value="1"/>
</dbReference>
<dbReference type="InterPro" id="IPR012341">
    <property type="entry name" value="6hp_glycosidase-like_sf"/>
</dbReference>
<comment type="caution">
    <text evidence="8">The sequence shown here is derived from an EMBL/GenBank/DDBJ whole genome shotgun (WGS) entry which is preliminary data.</text>
</comment>
<accession>A0A949K7N7</accession>
<protein>
    <recommendedName>
        <fullName evidence="2">alpha-L-rhamnosidase</fullName>
        <ecNumber evidence="2">3.2.1.40</ecNumber>
    </recommendedName>
</protein>
<dbReference type="PIRSF" id="PIRSF010631">
    <property type="entry name" value="A-rhamnsds"/>
    <property type="match status" value="1"/>
</dbReference>
<comment type="catalytic activity">
    <reaction evidence="1">
        <text>Hydrolysis of terminal non-reducing alpha-L-rhamnose residues in alpha-L-rhamnosides.</text>
        <dbReference type="EC" id="3.2.1.40"/>
    </reaction>
</comment>
<name>A0A949K7N7_9FIRM</name>
<dbReference type="GO" id="GO:0030596">
    <property type="term" value="F:alpha-L-rhamnosidase activity"/>
    <property type="evidence" value="ECO:0007669"/>
    <property type="project" value="UniProtKB-EC"/>
</dbReference>
<dbReference type="PANTHER" id="PTHR33307">
    <property type="entry name" value="ALPHA-RHAMNOSIDASE (EUROFUNG)"/>
    <property type="match status" value="1"/>
</dbReference>
<dbReference type="Gene3D" id="2.60.40.10">
    <property type="entry name" value="Immunoglobulins"/>
    <property type="match status" value="1"/>
</dbReference>
<evidence type="ECO:0000259" key="7">
    <source>
        <dbReference type="Pfam" id="PF17390"/>
    </source>
</evidence>
<evidence type="ECO:0000259" key="5">
    <source>
        <dbReference type="Pfam" id="PF08531"/>
    </source>
</evidence>
<gene>
    <name evidence="8" type="ORF">KTH89_24045</name>
</gene>
<dbReference type="AlphaFoldDB" id="A0A949K7N7"/>
<sequence length="883" mass="100454">MKEYEIYSLRCLDRMNPKGIDQTPCFSWKLKSTQKDTYQKYYSIKVWRENEILWDSGNVESPCTDHILYTGPALQSGTTYQWQLTSVDSHGHRAVSEKAEITTGILEKSFWKAAWVQPVRERKPVRDVTDSGAILSGAVHSLEYPEAILDAPVYMRKEFVADKKVKKAILYMTALGIYVCEIDGHKFSNLLAPEYTAYAKHVEYQTYNITKLLEKIGPHAIGIILADGWYTGKIGLMGIGEQYGKENAVIFQMEIQYEDGTAETICSDETVKWHTGGYVYADLFVGEYLREEGVPQKFSAPGFDDAGWEYVEKKEYGYETLCAQSIDPICCVKEIKPKLLYTPKGEAVLDAGENICGFTKFATYTEPGVEIGMEHSEILDQDGNFMQNIMGQNKNQKDRIVPAGAWTLYEPRFTFHGFRYVKITGLKEVKAEDFTICVLTSRQDKTGSFRCSDERLNQLQDNIYRSQQGNMVCIPTDCPQRERAGWTGDMGVYAPTAVFNMDMQSFLCRWLSDMRIEQHVDGQIPQVVPDIDSNKYVGGNTGDPHISSAGWGDACVLVPYAIYRAYGNTDILKENYQMMKAWMDYVEAKAGVDLLGWGKLFHFGDWLIPSIVASTHKPIETALRTKEEMALGYMVYVADCMKKIAELLGKTKDSLHYRMLCQRGKDVFCREYVTEDGCMRQSLQGLYVMALSQNMLTEKQRQGAVKRLADLIHENGDSLDTGFLSVPFLLDVLCENGEAKTAYRVLFQQKRPGWFYALQFGATTIWENWAAILPEGTRTNSSYNHFAFGCVGDFIYRRIGGLQMEEAGYKKVRINPDYSCGLKWAKTEYDSVQGRISVHWKKEEDTIYLEVLLPPNVTGIVHVKEKQIEIGNGRYSWTIEQQI</sequence>
<dbReference type="InterPro" id="IPR008902">
    <property type="entry name" value="Rhamnosid_concanavalin"/>
</dbReference>
<dbReference type="EC" id="3.2.1.40" evidence="2"/>
<dbReference type="InterPro" id="IPR008928">
    <property type="entry name" value="6-hairpin_glycosidase_sf"/>
</dbReference>
<evidence type="ECO:0000313" key="8">
    <source>
        <dbReference type="EMBL" id="MBU9739611.1"/>
    </source>
</evidence>
<dbReference type="InterPro" id="IPR013737">
    <property type="entry name" value="Bac_rhamnosid_N"/>
</dbReference>
<evidence type="ECO:0000259" key="6">
    <source>
        <dbReference type="Pfam" id="PF17389"/>
    </source>
</evidence>
<dbReference type="PANTHER" id="PTHR33307:SF6">
    <property type="entry name" value="ALPHA-RHAMNOSIDASE (EUROFUNG)-RELATED"/>
    <property type="match status" value="1"/>
</dbReference>
<keyword evidence="3 8" id="KW-0378">Hydrolase</keyword>
<dbReference type="Pfam" id="PF05592">
    <property type="entry name" value="Bac_rhamnosid"/>
    <property type="match status" value="1"/>
</dbReference>
<dbReference type="RefSeq" id="WP_238723392.1">
    <property type="nucleotide sequence ID" value="NZ_JAHQCW010000069.1"/>
</dbReference>
<proteinExistence type="predicted"/>
<evidence type="ECO:0000256" key="1">
    <source>
        <dbReference type="ARBA" id="ARBA00001445"/>
    </source>
</evidence>
<keyword evidence="9" id="KW-1185">Reference proteome</keyword>
<dbReference type="EMBL" id="JAHQCW010000069">
    <property type="protein sequence ID" value="MBU9739611.1"/>
    <property type="molecule type" value="Genomic_DNA"/>
</dbReference>
<feature type="domain" description="Alpha-L-rhamnosidase six-hairpin glycosidase" evidence="6">
    <location>
        <begin position="444"/>
        <end position="799"/>
    </location>
</feature>
<dbReference type="Gene3D" id="1.50.10.10">
    <property type="match status" value="1"/>
</dbReference>
<dbReference type="Gene3D" id="2.60.420.10">
    <property type="entry name" value="Maltose phosphorylase, domain 3"/>
    <property type="match status" value="1"/>
</dbReference>
<dbReference type="Pfam" id="PF25788">
    <property type="entry name" value="Ig_Rha78A_N"/>
    <property type="match status" value="1"/>
</dbReference>
<dbReference type="InterPro" id="IPR013783">
    <property type="entry name" value="Ig-like_fold"/>
</dbReference>
<feature type="domain" description="Alpha-L-rhamnosidase concanavalin-like" evidence="4">
    <location>
        <begin position="342"/>
        <end position="439"/>
    </location>
</feature>
<evidence type="ECO:0000256" key="2">
    <source>
        <dbReference type="ARBA" id="ARBA00012652"/>
    </source>
</evidence>
<dbReference type="Pfam" id="PF17390">
    <property type="entry name" value="Bac_rhamnosid_C"/>
    <property type="match status" value="1"/>
</dbReference>
<dbReference type="InterPro" id="IPR035398">
    <property type="entry name" value="Bac_rhamnosid_C"/>
</dbReference>
<dbReference type="GO" id="GO:0005975">
    <property type="term" value="P:carbohydrate metabolic process"/>
    <property type="evidence" value="ECO:0007669"/>
    <property type="project" value="InterPro"/>
</dbReference>
<dbReference type="SUPFAM" id="SSF48208">
    <property type="entry name" value="Six-hairpin glycosidases"/>
    <property type="match status" value="1"/>
</dbReference>
<organism evidence="8 9">
    <name type="scientific">Diplocloster agilis</name>
    <dbReference type="NCBI Taxonomy" id="2850323"/>
    <lineage>
        <taxon>Bacteria</taxon>
        <taxon>Bacillati</taxon>
        <taxon>Bacillota</taxon>
        <taxon>Clostridia</taxon>
        <taxon>Lachnospirales</taxon>
        <taxon>Lachnospiraceae</taxon>
        <taxon>Diplocloster</taxon>
    </lineage>
</organism>
<dbReference type="InterPro" id="IPR016007">
    <property type="entry name" value="Alpha_rhamnosid"/>
</dbReference>
<dbReference type="Proteomes" id="UP000712157">
    <property type="component" value="Unassembled WGS sequence"/>
</dbReference>
<dbReference type="InterPro" id="IPR035396">
    <property type="entry name" value="Bac_rhamnosid6H"/>
</dbReference>
<dbReference type="Pfam" id="PF08531">
    <property type="entry name" value="Bac_rhamnosid_N"/>
    <property type="match status" value="1"/>
</dbReference>
<feature type="domain" description="Alpha-L-rhamnosidase C-terminal" evidence="7">
    <location>
        <begin position="801"/>
        <end position="867"/>
    </location>
</feature>
<dbReference type="Gene3D" id="2.60.120.260">
    <property type="entry name" value="Galactose-binding domain-like"/>
    <property type="match status" value="2"/>
</dbReference>